<feature type="compositionally biased region" description="Basic and acidic residues" evidence="1">
    <location>
        <begin position="42"/>
        <end position="54"/>
    </location>
</feature>
<dbReference type="AlphaFoldDB" id="A0AAV9JX01"/>
<evidence type="ECO:0000313" key="3">
    <source>
        <dbReference type="Proteomes" id="UP001324427"/>
    </source>
</evidence>
<keyword evidence="3" id="KW-1185">Reference proteome</keyword>
<dbReference type="EMBL" id="JAVFHQ010000003">
    <property type="protein sequence ID" value="KAK4549643.1"/>
    <property type="molecule type" value="Genomic_DNA"/>
</dbReference>
<comment type="caution">
    <text evidence="2">The sequence shown here is derived from an EMBL/GenBank/DDBJ whole genome shotgun (WGS) entry which is preliminary data.</text>
</comment>
<evidence type="ECO:0000313" key="2">
    <source>
        <dbReference type="EMBL" id="KAK4549643.1"/>
    </source>
</evidence>
<accession>A0AAV9JX01</accession>
<sequence>MARKHCTSPKLTVPRANGSFSTVHQRNMSERTPNQTPASPRSDGEGATRPQAKLDEKTCILVDKMAKRAAVRGASRPRPAEEYEGTGAMIQIPPAVRQLKQADVDIGSIARATEKTKSSAMAAQVSPSITVSKHAATGAGSGMKVAEMVKAKAVQLSPGKAVLRNVKAGEDAWEMVEEGALEEEQWVTDGF</sequence>
<evidence type="ECO:0000256" key="1">
    <source>
        <dbReference type="SAM" id="MobiDB-lite"/>
    </source>
</evidence>
<reference evidence="2 3" key="1">
    <citation type="submission" date="2021-11" db="EMBL/GenBank/DDBJ databases">
        <title>Black yeast isolated from Biological Soil Crust.</title>
        <authorList>
            <person name="Kurbessoian T."/>
        </authorList>
    </citation>
    <scope>NUCLEOTIDE SEQUENCE [LARGE SCALE GENOMIC DNA]</scope>
    <source>
        <strain evidence="2 3">CCFEE 5522</strain>
    </source>
</reference>
<feature type="region of interest" description="Disordered" evidence="1">
    <location>
        <begin position="1"/>
        <end position="54"/>
    </location>
</feature>
<proteinExistence type="predicted"/>
<name>A0AAV9JX01_9PEZI</name>
<gene>
    <name evidence="2" type="ORF">LTR36_004944</name>
</gene>
<organism evidence="2 3">
    <name type="scientific">Oleoguttula mirabilis</name>
    <dbReference type="NCBI Taxonomy" id="1507867"/>
    <lineage>
        <taxon>Eukaryota</taxon>
        <taxon>Fungi</taxon>
        <taxon>Dikarya</taxon>
        <taxon>Ascomycota</taxon>
        <taxon>Pezizomycotina</taxon>
        <taxon>Dothideomycetes</taxon>
        <taxon>Dothideomycetidae</taxon>
        <taxon>Mycosphaerellales</taxon>
        <taxon>Teratosphaeriaceae</taxon>
        <taxon>Oleoguttula</taxon>
    </lineage>
</organism>
<protein>
    <submittedName>
        <fullName evidence="2">Uncharacterized protein</fullName>
    </submittedName>
</protein>
<dbReference type="Proteomes" id="UP001324427">
    <property type="component" value="Unassembled WGS sequence"/>
</dbReference>
<feature type="compositionally biased region" description="Polar residues" evidence="1">
    <location>
        <begin position="18"/>
        <end position="39"/>
    </location>
</feature>